<feature type="active site" description="O-(5'-phospho-DNA)-serine intermediate" evidence="4 5">
    <location>
        <position position="12"/>
    </location>
</feature>
<dbReference type="AlphaFoldDB" id="A0A1I0CN18"/>
<dbReference type="GO" id="GO:0015074">
    <property type="term" value="P:DNA integration"/>
    <property type="evidence" value="ECO:0007669"/>
    <property type="project" value="UniProtKB-KW"/>
</dbReference>
<dbReference type="PANTHER" id="PTHR30461:SF23">
    <property type="entry name" value="DNA RECOMBINASE-RELATED"/>
    <property type="match status" value="1"/>
</dbReference>
<dbReference type="GeneID" id="78287574"/>
<evidence type="ECO:0000256" key="5">
    <source>
        <dbReference type="PROSITE-ProRule" id="PRU10137"/>
    </source>
</evidence>
<dbReference type="SMART" id="SM00857">
    <property type="entry name" value="Resolvase"/>
    <property type="match status" value="1"/>
</dbReference>
<dbReference type="CDD" id="cd00338">
    <property type="entry name" value="Ser_Recombinase"/>
    <property type="match status" value="1"/>
</dbReference>
<keyword evidence="2" id="KW-0238">DNA-binding</keyword>
<dbReference type="Pfam" id="PF00239">
    <property type="entry name" value="Resolvase"/>
    <property type="match status" value="1"/>
</dbReference>
<keyword evidence="1" id="KW-0229">DNA integration</keyword>
<evidence type="ECO:0000259" key="6">
    <source>
        <dbReference type="PROSITE" id="PS51736"/>
    </source>
</evidence>
<evidence type="ECO:0000256" key="1">
    <source>
        <dbReference type="ARBA" id="ARBA00022908"/>
    </source>
</evidence>
<dbReference type="PANTHER" id="PTHR30461">
    <property type="entry name" value="DNA-INVERTASE FROM LAMBDOID PROPHAGE"/>
    <property type="match status" value="1"/>
</dbReference>
<dbReference type="InterPro" id="IPR038109">
    <property type="entry name" value="DNA_bind_recomb_sf"/>
</dbReference>
<organism evidence="8 9">
    <name type="scientific">Thomasclavelia cocleata</name>
    <dbReference type="NCBI Taxonomy" id="69824"/>
    <lineage>
        <taxon>Bacteria</taxon>
        <taxon>Bacillati</taxon>
        <taxon>Bacillota</taxon>
        <taxon>Erysipelotrichia</taxon>
        <taxon>Erysipelotrichales</taxon>
        <taxon>Coprobacillaceae</taxon>
        <taxon>Thomasclavelia</taxon>
    </lineage>
</organism>
<dbReference type="EMBL" id="FOIN01000003">
    <property type="protein sequence ID" value="SET20624.1"/>
    <property type="molecule type" value="Genomic_DNA"/>
</dbReference>
<dbReference type="PROSITE" id="PS51737">
    <property type="entry name" value="RECOMBINASE_DNA_BIND"/>
    <property type="match status" value="1"/>
</dbReference>
<evidence type="ECO:0000313" key="8">
    <source>
        <dbReference type="EMBL" id="SET20624.1"/>
    </source>
</evidence>
<dbReference type="InterPro" id="IPR050639">
    <property type="entry name" value="SSR_resolvase"/>
</dbReference>
<dbReference type="Gene3D" id="3.90.1750.20">
    <property type="entry name" value="Putative Large Serine Recombinase, Chain B, Domain 2"/>
    <property type="match status" value="1"/>
</dbReference>
<dbReference type="InterPro" id="IPR036162">
    <property type="entry name" value="Resolvase-like_N_sf"/>
</dbReference>
<dbReference type="Gene3D" id="3.40.50.1390">
    <property type="entry name" value="Resolvase, N-terminal catalytic domain"/>
    <property type="match status" value="1"/>
</dbReference>
<evidence type="ECO:0000256" key="3">
    <source>
        <dbReference type="ARBA" id="ARBA00023172"/>
    </source>
</evidence>
<feature type="domain" description="Resolvase/invertase-type recombinase catalytic" evidence="6">
    <location>
        <begin position="4"/>
        <end position="155"/>
    </location>
</feature>
<dbReference type="SUPFAM" id="SSF53041">
    <property type="entry name" value="Resolvase-like"/>
    <property type="match status" value="1"/>
</dbReference>
<gene>
    <name evidence="8" type="ORF">SAMN04489758_103119</name>
</gene>
<keyword evidence="9" id="KW-1185">Reference proteome</keyword>
<feature type="domain" description="Recombinase" evidence="7">
    <location>
        <begin position="164"/>
        <end position="267"/>
    </location>
</feature>
<dbReference type="OrthoDB" id="1654101at2"/>
<name>A0A1I0CN18_9FIRM</name>
<dbReference type="InterPro" id="IPR011109">
    <property type="entry name" value="DNA_bind_recombinase_dom"/>
</dbReference>
<dbReference type="PROSITE" id="PS51736">
    <property type="entry name" value="RECOMBINASES_3"/>
    <property type="match status" value="1"/>
</dbReference>
<keyword evidence="3" id="KW-0233">DNA recombination</keyword>
<accession>A0A1I0CN18</accession>
<dbReference type="RefSeq" id="WP_092352225.1">
    <property type="nucleotide sequence ID" value="NZ_FOIN01000003.1"/>
</dbReference>
<protein>
    <submittedName>
        <fullName evidence="8">Site-specific DNA recombinase</fullName>
    </submittedName>
</protein>
<sequence>MGRIIAGYVRVSTLKQKNDGVSVDMQKEMIIKHALMMELVKNADEIEFFIDDGYSGKSLERPKIKELIEKIKKDEVYAVICYDLSRLSREMFDSNSLLRMFNNHGAALKCIYDQTSIKTASDRFSTNIKILNNQYERERIVERTNDGLLSIAESGRYPCGGIVSFGYFRGEDKNIYIHPTDSKIVRRMFEMAKKGYSIDDIRITVNAISNSRNIIFDNAHIRRILKNKIYTGLLHYKGKDYTDIVPRIIEDSLFDEAQRVTRRYSKTGEGYIYNQRLYCKSCGKFFINTHGTSATGQRYNYYKCPECNTIISENKLDTVFAEQEPDVSVSKMKAELVNNIDYQLKLLNMRIRRIKNKYLKAVINDEDYIELLKPINKAIDRLEDKKRGIDRVTINKQRYGDMRSCEEKYKYVRNNVDKIIIEPETKKIYKILMK</sequence>
<evidence type="ECO:0000256" key="2">
    <source>
        <dbReference type="ARBA" id="ARBA00023125"/>
    </source>
</evidence>
<dbReference type="GO" id="GO:0003677">
    <property type="term" value="F:DNA binding"/>
    <property type="evidence" value="ECO:0007669"/>
    <property type="project" value="UniProtKB-KW"/>
</dbReference>
<dbReference type="GO" id="GO:0000150">
    <property type="term" value="F:DNA strand exchange activity"/>
    <property type="evidence" value="ECO:0007669"/>
    <property type="project" value="InterPro"/>
</dbReference>
<proteinExistence type="predicted"/>
<dbReference type="Proteomes" id="UP000198558">
    <property type="component" value="Unassembled WGS sequence"/>
</dbReference>
<reference evidence="9" key="1">
    <citation type="submission" date="2016-10" db="EMBL/GenBank/DDBJ databases">
        <authorList>
            <person name="Varghese N."/>
            <person name="Submissions S."/>
        </authorList>
    </citation>
    <scope>NUCLEOTIDE SEQUENCE [LARGE SCALE GENOMIC DNA]</scope>
    <source>
        <strain evidence="9">DSM 1551</strain>
    </source>
</reference>
<dbReference type="InterPro" id="IPR006118">
    <property type="entry name" value="Recombinase_CS"/>
</dbReference>
<evidence type="ECO:0000256" key="4">
    <source>
        <dbReference type="PIRSR" id="PIRSR606118-50"/>
    </source>
</evidence>
<evidence type="ECO:0000259" key="7">
    <source>
        <dbReference type="PROSITE" id="PS51737"/>
    </source>
</evidence>
<evidence type="ECO:0000313" key="9">
    <source>
        <dbReference type="Proteomes" id="UP000198558"/>
    </source>
</evidence>
<dbReference type="PROSITE" id="PS00397">
    <property type="entry name" value="RECOMBINASES_1"/>
    <property type="match status" value="1"/>
</dbReference>
<dbReference type="Pfam" id="PF07508">
    <property type="entry name" value="Recombinase"/>
    <property type="match status" value="1"/>
</dbReference>
<dbReference type="InterPro" id="IPR006119">
    <property type="entry name" value="Resolv_N"/>
</dbReference>